<comment type="catalytic activity">
    <reaction evidence="10">
        <text>4-aminobutanoate + 2-oxoglutarate = succinate semialdehyde + L-glutamate</text>
        <dbReference type="Rhea" id="RHEA:23352"/>
        <dbReference type="ChEBI" id="CHEBI:16810"/>
        <dbReference type="ChEBI" id="CHEBI:29985"/>
        <dbReference type="ChEBI" id="CHEBI:57706"/>
        <dbReference type="ChEBI" id="CHEBI:59888"/>
        <dbReference type="EC" id="2.6.1.19"/>
    </reaction>
</comment>
<dbReference type="Pfam" id="PF00202">
    <property type="entry name" value="Aminotran_3"/>
    <property type="match status" value="1"/>
</dbReference>
<dbReference type="eggNOG" id="KOG1405">
    <property type="taxonomic scope" value="Eukaryota"/>
</dbReference>
<evidence type="ECO:0000256" key="7">
    <source>
        <dbReference type="ARBA" id="ARBA00022898"/>
    </source>
</evidence>
<dbReference type="RefSeq" id="XP_003687703.1">
    <property type="nucleotide sequence ID" value="XM_003687655.1"/>
</dbReference>
<evidence type="ECO:0000256" key="11">
    <source>
        <dbReference type="RuleBase" id="RU003560"/>
    </source>
</evidence>
<dbReference type="FunFam" id="3.40.640.10:FF:000073">
    <property type="entry name" value="Probable 4-aminobutyrate aminotransferase"/>
    <property type="match status" value="1"/>
</dbReference>
<dbReference type="InterPro" id="IPR049704">
    <property type="entry name" value="Aminotrans_3_PPA_site"/>
</dbReference>
<dbReference type="InterPro" id="IPR015422">
    <property type="entry name" value="PyrdxlP-dep_Trfase_small"/>
</dbReference>
<dbReference type="CDD" id="cd00610">
    <property type="entry name" value="OAT_like"/>
    <property type="match status" value="1"/>
</dbReference>
<dbReference type="SUPFAM" id="SSF53383">
    <property type="entry name" value="PLP-dependent transferases"/>
    <property type="match status" value="1"/>
</dbReference>
<sequence>MTISSEYYPNEPERPILKSIEPSEETINQLNELSKVFDTRAVYFIADYEKSIGNYICDLDGNYYLDLYQQIASIALGYNNPLLIEAAKSQEMIESLVERPAMGNFPSKRLPKQLQNLLRFAPNGQNKIWSGLSGSDANELAFKAAFMYYCGKKRGFKTKYTEDENASVMDNQAPGSPDLAVLSFKNAFHGRLFATASVTCSKPIHKLDLPAFNWPHAPYPVYKYPLEDNQEFNKKVDDECVLNVEEIIKTWYCPVAALIIEPIQSEGGDNHASALFFAVFERITLKYGIVYIIDEVQTGVGATGKMWCHEHAAIEPPPDLVTFSKKFQSAGYFFHDPDFIPNMKYRQFNTWCGDPARFLIANVICEEIVKKDLITHVNEVGDYLMSKLTKLAVVYPNYLQRLRGANRATFIAWDVENNEQRDELLALLKSNGCNVGGCSTKSIRLRPSLTFDIKHADIFIEALEKSLYELSA</sequence>
<dbReference type="PIRSF" id="PIRSF000521">
    <property type="entry name" value="Transaminase_4ab_Lys_Orn"/>
    <property type="match status" value="1"/>
</dbReference>
<dbReference type="InterPro" id="IPR015424">
    <property type="entry name" value="PyrdxlP-dep_Trfase"/>
</dbReference>
<evidence type="ECO:0000313" key="13">
    <source>
        <dbReference type="Proteomes" id="UP000005666"/>
    </source>
</evidence>
<dbReference type="GO" id="GO:0005739">
    <property type="term" value="C:mitochondrion"/>
    <property type="evidence" value="ECO:0007669"/>
    <property type="project" value="TreeGrafter"/>
</dbReference>
<proteinExistence type="inferred from homology"/>
<dbReference type="GO" id="GO:0009450">
    <property type="term" value="P:gamma-aminobutyric acid catabolic process"/>
    <property type="evidence" value="ECO:0007669"/>
    <property type="project" value="EnsemblFungi"/>
</dbReference>
<protein>
    <recommendedName>
        <fullName evidence="4">4-aminobutyrate aminotransferase</fullName>
        <ecNumber evidence="3">2.6.1.19</ecNumber>
    </recommendedName>
    <alternativeName>
        <fullName evidence="9">GABA aminotransferase</fullName>
    </alternativeName>
    <alternativeName>
        <fullName evidence="8">Gamma-amino-N-butyrate transaminase</fullName>
    </alternativeName>
</protein>
<keyword evidence="7 11" id="KW-0663">Pyridoxal phosphate</keyword>
<keyword evidence="6" id="KW-0808">Transferase</keyword>
<evidence type="ECO:0000256" key="2">
    <source>
        <dbReference type="ARBA" id="ARBA00008954"/>
    </source>
</evidence>
<evidence type="ECO:0000313" key="12">
    <source>
        <dbReference type="EMBL" id="CCE65269.1"/>
    </source>
</evidence>
<evidence type="ECO:0000256" key="1">
    <source>
        <dbReference type="ARBA" id="ARBA00001933"/>
    </source>
</evidence>
<dbReference type="OrthoDB" id="10260828at2759"/>
<dbReference type="GO" id="GO:0034386">
    <property type="term" value="F:4-aminobutyrate:2-oxoglutarate transaminase activity"/>
    <property type="evidence" value="ECO:0007669"/>
    <property type="project" value="UniProtKB-EC"/>
</dbReference>
<dbReference type="EMBL" id="HE612866">
    <property type="protein sequence ID" value="CCE65269.1"/>
    <property type="molecule type" value="Genomic_DNA"/>
</dbReference>
<evidence type="ECO:0000256" key="9">
    <source>
        <dbReference type="ARBA" id="ARBA00031787"/>
    </source>
</evidence>
<dbReference type="GeneID" id="11531588"/>
<dbReference type="GO" id="GO:0030170">
    <property type="term" value="F:pyridoxal phosphate binding"/>
    <property type="evidence" value="ECO:0007669"/>
    <property type="project" value="EnsemblFungi"/>
</dbReference>
<evidence type="ECO:0000256" key="8">
    <source>
        <dbReference type="ARBA" id="ARBA00030204"/>
    </source>
</evidence>
<evidence type="ECO:0000256" key="10">
    <source>
        <dbReference type="ARBA" id="ARBA00048021"/>
    </source>
</evidence>
<gene>
    <name evidence="12" type="primary">TPHA0K01360</name>
    <name evidence="12" type="ordered locus">TPHA_0K01360</name>
</gene>
<dbReference type="PANTHER" id="PTHR43206:SF1">
    <property type="entry name" value="4-AMINOBUTYRATE AMINOTRANSFERASE, MITOCHONDRIAL"/>
    <property type="match status" value="1"/>
</dbReference>
<name>G8BZE1_TETPH</name>
<dbReference type="InterPro" id="IPR015421">
    <property type="entry name" value="PyrdxlP-dep_Trfase_major"/>
</dbReference>
<dbReference type="NCBIfam" id="TIGR00699">
    <property type="entry name" value="GABAtrns_euk"/>
    <property type="match status" value="1"/>
</dbReference>
<dbReference type="KEGG" id="tpf:TPHA_0K01360"/>
<evidence type="ECO:0000256" key="3">
    <source>
        <dbReference type="ARBA" id="ARBA00012912"/>
    </source>
</evidence>
<dbReference type="AlphaFoldDB" id="G8BZE1"/>
<evidence type="ECO:0000256" key="4">
    <source>
        <dbReference type="ARBA" id="ARBA00018543"/>
    </source>
</evidence>
<dbReference type="InterPro" id="IPR004631">
    <property type="entry name" value="4NH2But_aminotransferase_euk"/>
</dbReference>
<reference evidence="12 13" key="1">
    <citation type="journal article" date="2011" name="Proc. Natl. Acad. Sci. U.S.A.">
        <title>Evolutionary erosion of yeast sex chromosomes by mating-type switching accidents.</title>
        <authorList>
            <person name="Gordon J.L."/>
            <person name="Armisen D."/>
            <person name="Proux-Wera E."/>
            <person name="Oheigeartaigh S.S."/>
            <person name="Byrne K.P."/>
            <person name="Wolfe K.H."/>
        </authorList>
    </citation>
    <scope>NUCLEOTIDE SEQUENCE [LARGE SCALE GENOMIC DNA]</scope>
    <source>
        <strain evidence="13">ATCC 24235 / CBS 4417 / NBRC 1672 / NRRL Y-8282 / UCD 70-5</strain>
    </source>
</reference>
<dbReference type="HOGENOM" id="CLU_016922_12_0_1"/>
<dbReference type="PROSITE" id="PS00600">
    <property type="entry name" value="AA_TRANSFER_CLASS_3"/>
    <property type="match status" value="1"/>
</dbReference>
<dbReference type="OMA" id="HDPEIVP"/>
<evidence type="ECO:0000256" key="6">
    <source>
        <dbReference type="ARBA" id="ARBA00022679"/>
    </source>
</evidence>
<comment type="cofactor">
    <cofactor evidence="1">
        <name>pyridoxal 5'-phosphate</name>
        <dbReference type="ChEBI" id="CHEBI:597326"/>
    </cofactor>
</comment>
<dbReference type="Gene3D" id="3.40.640.10">
    <property type="entry name" value="Type I PLP-dependent aspartate aminotransferase-like (Major domain)"/>
    <property type="match status" value="1"/>
</dbReference>
<organism evidence="12 13">
    <name type="scientific">Tetrapisispora phaffii (strain ATCC 24235 / CBS 4417 / NBRC 1672 / NRRL Y-8282 / UCD 70-5)</name>
    <name type="common">Yeast</name>
    <name type="synonym">Fabospora phaffii</name>
    <dbReference type="NCBI Taxonomy" id="1071381"/>
    <lineage>
        <taxon>Eukaryota</taxon>
        <taxon>Fungi</taxon>
        <taxon>Dikarya</taxon>
        <taxon>Ascomycota</taxon>
        <taxon>Saccharomycotina</taxon>
        <taxon>Saccharomycetes</taxon>
        <taxon>Saccharomycetales</taxon>
        <taxon>Saccharomycetaceae</taxon>
        <taxon>Tetrapisispora</taxon>
    </lineage>
</organism>
<dbReference type="PANTHER" id="PTHR43206">
    <property type="entry name" value="AMINOTRANSFERASE"/>
    <property type="match status" value="1"/>
</dbReference>
<keyword evidence="13" id="KW-1185">Reference proteome</keyword>
<evidence type="ECO:0000256" key="5">
    <source>
        <dbReference type="ARBA" id="ARBA00022576"/>
    </source>
</evidence>
<dbReference type="Proteomes" id="UP000005666">
    <property type="component" value="Chromosome 11"/>
</dbReference>
<accession>G8BZE1</accession>
<dbReference type="GO" id="GO:0005829">
    <property type="term" value="C:cytosol"/>
    <property type="evidence" value="ECO:0007669"/>
    <property type="project" value="EnsemblFungi"/>
</dbReference>
<dbReference type="STRING" id="1071381.G8BZE1"/>
<dbReference type="Gene3D" id="3.90.1150.10">
    <property type="entry name" value="Aspartate Aminotransferase, domain 1"/>
    <property type="match status" value="1"/>
</dbReference>
<keyword evidence="5" id="KW-0032">Aminotransferase</keyword>
<dbReference type="EC" id="2.6.1.19" evidence="3"/>
<comment type="similarity">
    <text evidence="2 11">Belongs to the class-III pyridoxal-phosphate-dependent aminotransferase family.</text>
</comment>
<dbReference type="InterPro" id="IPR005814">
    <property type="entry name" value="Aminotrans_3"/>
</dbReference>